<feature type="chain" id="PRO_5047485635" description="Secreted protein" evidence="1">
    <location>
        <begin position="19"/>
        <end position="246"/>
    </location>
</feature>
<accession>A0ABS0AZ27</accession>
<gene>
    <name evidence="2" type="ORF">NEPTK9_000899</name>
</gene>
<dbReference type="Proteomes" id="UP001194714">
    <property type="component" value="Unassembled WGS sequence"/>
</dbReference>
<evidence type="ECO:0000313" key="3">
    <source>
        <dbReference type="Proteomes" id="UP001194714"/>
    </source>
</evidence>
<dbReference type="EMBL" id="JAAEJV010000020">
    <property type="protein sequence ID" value="MBF5059387.1"/>
    <property type="molecule type" value="Genomic_DNA"/>
</dbReference>
<feature type="signal peptide" evidence="1">
    <location>
        <begin position="1"/>
        <end position="18"/>
    </location>
</feature>
<evidence type="ECO:0008006" key="4">
    <source>
        <dbReference type="Google" id="ProtNLM"/>
    </source>
</evidence>
<proteinExistence type="predicted"/>
<evidence type="ECO:0000256" key="1">
    <source>
        <dbReference type="SAM" id="SignalP"/>
    </source>
</evidence>
<organism evidence="2 3">
    <name type="scientific">Candidatus Neptunichlamydia vexilliferae</name>
    <dbReference type="NCBI Taxonomy" id="1651774"/>
    <lineage>
        <taxon>Bacteria</taxon>
        <taxon>Pseudomonadati</taxon>
        <taxon>Chlamydiota</taxon>
        <taxon>Chlamydiia</taxon>
        <taxon>Parachlamydiales</taxon>
        <taxon>Simkaniaceae</taxon>
        <taxon>Candidatus Neptunichlamydia</taxon>
    </lineage>
</organism>
<name>A0ABS0AZ27_9BACT</name>
<dbReference type="RefSeq" id="WP_194847688.1">
    <property type="nucleotide sequence ID" value="NZ_JAAEJV010000020.1"/>
</dbReference>
<keyword evidence="1" id="KW-0732">Signal</keyword>
<keyword evidence="3" id="KW-1185">Reference proteome</keyword>
<sequence length="246" mass="28804">MIIRTVFLMLVAISTAFAGKASKEEDAGSSPTLINETNSFNSYHYNNRMVVFNLVRLCYERTKLDALHVGVDAWLTWAVTNKNARYHPSPFGFIGEAEVHLGYNYHFGMRNFLTPIVGIGVFGDFRNNYCKIRRRHSYWYSDYPYSYKRFSLTPVLYGTFGILYTHEFNSIFNLGLNLKGIVGGDVNKRTRWGNPVLGFDLTIPIIFRFGKYRHWEFRLEPFNIYLNGRQVERSYFGCRNMFGYRF</sequence>
<comment type="caution">
    <text evidence="2">The sequence shown here is derived from an EMBL/GenBank/DDBJ whole genome shotgun (WGS) entry which is preliminary data.</text>
</comment>
<reference evidence="2 3" key="1">
    <citation type="submission" date="2020-01" db="EMBL/GenBank/DDBJ databases">
        <title>Draft genome sequence of Cand. Neptunochlamydia vexilliferae K9.</title>
        <authorList>
            <person name="Schulz F."/>
            <person name="Koestlbacher S."/>
            <person name="Wascher F."/>
            <person name="Pizzetti I."/>
            <person name="Horn M."/>
        </authorList>
    </citation>
    <scope>NUCLEOTIDE SEQUENCE [LARGE SCALE GENOMIC DNA]</scope>
    <source>
        <strain evidence="2 3">K9</strain>
    </source>
</reference>
<protein>
    <recommendedName>
        <fullName evidence="4">Secreted protein</fullName>
    </recommendedName>
</protein>
<evidence type="ECO:0000313" key="2">
    <source>
        <dbReference type="EMBL" id="MBF5059387.1"/>
    </source>
</evidence>